<dbReference type="InterPro" id="IPR005677">
    <property type="entry name" value="Fum_hydII"/>
</dbReference>
<feature type="domain" description="Fumarase C C-terminal" evidence="7">
    <location>
        <begin position="408"/>
        <end position="465"/>
    </location>
</feature>
<dbReference type="InterPro" id="IPR020557">
    <property type="entry name" value="Fumarate_lyase_CS"/>
</dbReference>
<name>A0ABW7C135_9ACTN</name>
<dbReference type="InterPro" id="IPR022761">
    <property type="entry name" value="Fumarate_lyase_N"/>
</dbReference>
<reference evidence="8 9" key="1">
    <citation type="submission" date="2024-10" db="EMBL/GenBank/DDBJ databases">
        <title>The Natural Products Discovery Center: Release of the First 8490 Sequenced Strains for Exploring Actinobacteria Biosynthetic Diversity.</title>
        <authorList>
            <person name="Kalkreuter E."/>
            <person name="Kautsar S.A."/>
            <person name="Yang D."/>
            <person name="Bader C.D."/>
            <person name="Teijaro C.N."/>
            <person name="Fluegel L."/>
            <person name="Davis C.M."/>
            <person name="Simpson J.R."/>
            <person name="Lauterbach L."/>
            <person name="Steele A.D."/>
            <person name="Gui C."/>
            <person name="Meng S."/>
            <person name="Li G."/>
            <person name="Viehrig K."/>
            <person name="Ye F."/>
            <person name="Su P."/>
            <person name="Kiefer A.F."/>
            <person name="Nichols A."/>
            <person name="Cepeda A.J."/>
            <person name="Yan W."/>
            <person name="Fan B."/>
            <person name="Jiang Y."/>
            <person name="Adhikari A."/>
            <person name="Zheng C.-J."/>
            <person name="Schuster L."/>
            <person name="Cowan T.M."/>
            <person name="Smanski M.J."/>
            <person name="Chevrette M.G."/>
            <person name="De Carvalho L.P.S."/>
            <person name="Shen B."/>
        </authorList>
    </citation>
    <scope>NUCLEOTIDE SEQUENCE [LARGE SCALE GENOMIC DNA]</scope>
    <source>
        <strain evidence="8 9">NPDC048229</strain>
    </source>
</reference>
<dbReference type="Pfam" id="PF00206">
    <property type="entry name" value="Lyase_1"/>
    <property type="match status" value="1"/>
</dbReference>
<comment type="subunit">
    <text evidence="5">Homotetramer.</text>
</comment>
<dbReference type="Pfam" id="PF10415">
    <property type="entry name" value="FumaraseC_C"/>
    <property type="match status" value="1"/>
</dbReference>
<feature type="binding site" evidence="5">
    <location>
        <begin position="323"/>
        <end position="325"/>
    </location>
    <ligand>
        <name>substrate</name>
    </ligand>
</feature>
<dbReference type="SUPFAM" id="SSF48557">
    <property type="entry name" value="L-aspartase-like"/>
    <property type="match status" value="1"/>
</dbReference>
<protein>
    <recommendedName>
        <fullName evidence="5">Fumarate hydratase class II</fullName>
        <shortName evidence="5">Fumarase C</shortName>
        <ecNumber evidence="5">4.2.1.2</ecNumber>
    </recommendedName>
    <alternativeName>
        <fullName evidence="5">Aerobic fumarase</fullName>
    </alternativeName>
    <alternativeName>
        <fullName evidence="5">Iron-independent fumarase</fullName>
    </alternativeName>
</protein>
<gene>
    <name evidence="5" type="primary">fumC</name>
    <name evidence="8" type="ORF">ACGFYS_24480</name>
</gene>
<organism evidence="8 9">
    <name type="scientific">Streptomyces omiyaensis</name>
    <dbReference type="NCBI Taxonomy" id="68247"/>
    <lineage>
        <taxon>Bacteria</taxon>
        <taxon>Bacillati</taxon>
        <taxon>Actinomycetota</taxon>
        <taxon>Actinomycetes</taxon>
        <taxon>Kitasatosporales</taxon>
        <taxon>Streptomycetaceae</taxon>
        <taxon>Streptomyces</taxon>
    </lineage>
</organism>
<keyword evidence="2 5" id="KW-0963">Cytoplasm</keyword>
<dbReference type="EMBL" id="JBICZW010000017">
    <property type="protein sequence ID" value="MFG3192091.1"/>
    <property type="molecule type" value="Genomic_DNA"/>
</dbReference>
<dbReference type="RefSeq" id="WP_189851482.1">
    <property type="nucleotide sequence ID" value="NZ_BMVV01000017.1"/>
</dbReference>
<dbReference type="EC" id="4.2.1.2" evidence="5"/>
<dbReference type="InterPro" id="IPR008948">
    <property type="entry name" value="L-Aspartase-like"/>
</dbReference>
<comment type="pathway">
    <text evidence="5">Carbohydrate metabolism; tricarboxylic acid cycle; (S)-malate from fumarate: step 1/1.</text>
</comment>
<comment type="function">
    <text evidence="5">Involved in the TCA cycle. Catalyzes the stereospecific interconversion of fumarate to L-malate.</text>
</comment>
<feature type="binding site" evidence="5">
    <location>
        <begin position="101"/>
        <end position="103"/>
    </location>
    <ligand>
        <name>substrate</name>
    </ligand>
</feature>
<evidence type="ECO:0000259" key="7">
    <source>
        <dbReference type="Pfam" id="PF10415"/>
    </source>
</evidence>
<dbReference type="PRINTS" id="PR00149">
    <property type="entry name" value="FUMRATELYASE"/>
</dbReference>
<evidence type="ECO:0000313" key="8">
    <source>
        <dbReference type="EMBL" id="MFG3192091.1"/>
    </source>
</evidence>
<dbReference type="PANTHER" id="PTHR11444:SF22">
    <property type="entry name" value="FUMARATE HYDRATASE CLASS II"/>
    <property type="match status" value="1"/>
</dbReference>
<dbReference type="Gene3D" id="1.10.275.10">
    <property type="entry name" value="Fumarase/aspartase (N-terminal domain)"/>
    <property type="match status" value="1"/>
</dbReference>
<feature type="binding site" evidence="5">
    <location>
        <position position="186"/>
    </location>
    <ligand>
        <name>substrate</name>
    </ligand>
</feature>
<comment type="subcellular location">
    <subcellularLocation>
        <location evidence="5">Cytoplasm</location>
    </subcellularLocation>
</comment>
<comment type="caution">
    <text evidence="8">The sequence shown here is derived from an EMBL/GenBank/DDBJ whole genome shotgun (WGS) entry which is preliminary data.</text>
</comment>
<accession>A0ABW7C135</accession>
<evidence type="ECO:0000256" key="4">
    <source>
        <dbReference type="ARBA" id="ARBA00023239"/>
    </source>
</evidence>
<dbReference type="PANTHER" id="PTHR11444">
    <property type="entry name" value="ASPARTATEAMMONIA/ARGININOSUCCINATE/ADENYLOSUCCINATE LYASE"/>
    <property type="match status" value="1"/>
</dbReference>
<dbReference type="InterPro" id="IPR000362">
    <property type="entry name" value="Fumarate_lyase_fam"/>
</dbReference>
<proteinExistence type="inferred from homology"/>
<comment type="catalytic activity">
    <reaction evidence="5">
        <text>(S)-malate = fumarate + H2O</text>
        <dbReference type="Rhea" id="RHEA:12460"/>
        <dbReference type="ChEBI" id="CHEBI:15377"/>
        <dbReference type="ChEBI" id="CHEBI:15589"/>
        <dbReference type="ChEBI" id="CHEBI:29806"/>
        <dbReference type="EC" id="4.2.1.2"/>
    </reaction>
</comment>
<feature type="site" description="Important for catalytic activity" evidence="5">
    <location>
        <position position="330"/>
    </location>
</feature>
<comment type="similarity">
    <text evidence="1 5">Belongs to the class-II fumarase/aspartase family. Fumarase subfamily.</text>
</comment>
<dbReference type="Proteomes" id="UP001604282">
    <property type="component" value="Unassembled WGS sequence"/>
</dbReference>
<evidence type="ECO:0000256" key="2">
    <source>
        <dbReference type="ARBA" id="ARBA00022490"/>
    </source>
</evidence>
<dbReference type="Gene3D" id="1.20.200.10">
    <property type="entry name" value="Fumarase/aspartase (Central domain)"/>
    <property type="match status" value="1"/>
</dbReference>
<keyword evidence="4 5" id="KW-0456">Lyase</keyword>
<evidence type="ECO:0000256" key="1">
    <source>
        <dbReference type="ARBA" id="ARBA00009084"/>
    </source>
</evidence>
<sequence>MNDTEGYRVEHDSMGEVRVPAHAKWRAQTQRAVENFPVSGQRLERAHIEALARIKAAAAKVNAELGVIDRDRAEAIGAAAEEVAEGRWDDQFPVDVFQTGSGTSSNMNTNEVLATLAGERLPAHRAVHPNDHVNASQSSNDVFPSSIHIAATAAVTHDLIPALGHLASSLERKSAEFATVVKSGRTHLMDATPVTLGQEFGGYAAQVRYGIERLRASLPRLAELPLGGTAVGTGINTPPGFSAAVIAEVARTTGLPFTEARDHFEAQGARDGLVETSGQLRTVAVSLTKIANDLRWMASGPRTGLAEINLPDLQPGSSIMPGKVNPVVPEAVLMVAAQVTGNDTTVAVAGAAGNFELNVMLPVMAKNLLESVRLLANASRLLADRTVDGITANAERAREYAESSPSVVTPLNKYIGYEEAAKVAKKALAERRTIREVVLESGYVDRGDLTLEQLDEALDVLRMTRP</sequence>
<dbReference type="NCBIfam" id="NF008909">
    <property type="entry name" value="PRK12273.1"/>
    <property type="match status" value="1"/>
</dbReference>
<dbReference type="HAMAP" id="MF_00743">
    <property type="entry name" value="FumaraseC"/>
    <property type="match status" value="1"/>
</dbReference>
<evidence type="ECO:0000256" key="5">
    <source>
        <dbReference type="HAMAP-Rule" id="MF_00743"/>
    </source>
</evidence>
<keyword evidence="3 5" id="KW-0816">Tricarboxylic acid cycle</keyword>
<keyword evidence="9" id="KW-1185">Reference proteome</keyword>
<evidence type="ECO:0000313" key="9">
    <source>
        <dbReference type="Proteomes" id="UP001604282"/>
    </source>
</evidence>
<dbReference type="Gene3D" id="1.10.40.30">
    <property type="entry name" value="Fumarase/aspartase (C-terminal domain)"/>
    <property type="match status" value="1"/>
</dbReference>
<feature type="active site" evidence="5">
    <location>
        <position position="317"/>
    </location>
</feature>
<evidence type="ECO:0000259" key="6">
    <source>
        <dbReference type="Pfam" id="PF00206"/>
    </source>
</evidence>
<dbReference type="InterPro" id="IPR018951">
    <property type="entry name" value="Fumarase_C_C"/>
</dbReference>
<feature type="binding site" description="in site B" evidence="5">
    <location>
        <begin position="128"/>
        <end position="131"/>
    </location>
    <ligand>
        <name>substrate</name>
    </ligand>
</feature>
<comment type="miscellaneous">
    <text evidence="5">There are 2 substrate-binding sites: the catalytic A site, and the non-catalytic B site that may play a role in the transfer of substrate or product between the active site and the solvent. Alternatively, the B site may bind allosteric effectors.</text>
</comment>
<dbReference type="PROSITE" id="PS00163">
    <property type="entry name" value="FUMARATE_LYASES"/>
    <property type="match status" value="1"/>
</dbReference>
<feature type="binding site" evidence="5">
    <location>
        <begin position="138"/>
        <end position="140"/>
    </location>
    <ligand>
        <name>substrate</name>
    </ligand>
</feature>
<evidence type="ECO:0000256" key="3">
    <source>
        <dbReference type="ARBA" id="ARBA00022532"/>
    </source>
</evidence>
<dbReference type="InterPro" id="IPR024083">
    <property type="entry name" value="Fumarase/histidase_N"/>
</dbReference>
<feature type="domain" description="Fumarate lyase N-terminal" evidence="6">
    <location>
        <begin position="15"/>
        <end position="341"/>
    </location>
</feature>
<feature type="binding site" evidence="5">
    <location>
        <position position="318"/>
    </location>
    <ligand>
        <name>substrate</name>
    </ligand>
</feature>
<feature type="active site" description="Proton donor/acceptor" evidence="5">
    <location>
        <position position="187"/>
    </location>
</feature>